<dbReference type="Pfam" id="PF00097">
    <property type="entry name" value="zf-C3HC4"/>
    <property type="match status" value="1"/>
</dbReference>
<feature type="domain" description="RING-type" evidence="5">
    <location>
        <begin position="10"/>
        <end position="51"/>
    </location>
</feature>
<keyword evidence="1" id="KW-0479">Metal-binding</keyword>
<dbReference type="OMA" id="CIFCLDE"/>
<dbReference type="InterPro" id="IPR017907">
    <property type="entry name" value="Znf_RING_CS"/>
</dbReference>
<name>A0A0M4EJ94_DROBS</name>
<gene>
    <name evidence="6" type="ORF">Dbus_chr3Rg1684</name>
</gene>
<dbReference type="InterPro" id="IPR001841">
    <property type="entry name" value="Znf_RING"/>
</dbReference>
<reference evidence="6 7" key="1">
    <citation type="submission" date="2015-08" db="EMBL/GenBank/DDBJ databases">
        <title>Ancestral chromatin configuration constrains chromatin evolution on differentiating sex chromosomes in Drosophila.</title>
        <authorList>
            <person name="Zhou Q."/>
            <person name="Bachtrog D."/>
        </authorList>
    </citation>
    <scope>NUCLEOTIDE SEQUENCE [LARGE SCALE GENOMIC DNA]</scope>
    <source>
        <tissue evidence="6">Whole larvae</tissue>
    </source>
</reference>
<evidence type="ECO:0000256" key="1">
    <source>
        <dbReference type="ARBA" id="ARBA00022723"/>
    </source>
</evidence>
<evidence type="ECO:0000256" key="2">
    <source>
        <dbReference type="ARBA" id="ARBA00022771"/>
    </source>
</evidence>
<dbReference type="PROSITE" id="PS50089">
    <property type="entry name" value="ZF_RING_2"/>
    <property type="match status" value="1"/>
</dbReference>
<protein>
    <submittedName>
        <fullName evidence="6">CG34289</fullName>
    </submittedName>
</protein>
<dbReference type="Gene3D" id="3.30.40.10">
    <property type="entry name" value="Zinc/RING finger domain, C3HC4 (zinc finger)"/>
    <property type="match status" value="1"/>
</dbReference>
<dbReference type="AlphaFoldDB" id="A0A0M4EJ94"/>
<accession>A0A0M4EJ94</accession>
<evidence type="ECO:0000259" key="5">
    <source>
        <dbReference type="PROSITE" id="PS50089"/>
    </source>
</evidence>
<dbReference type="SMART" id="SM00184">
    <property type="entry name" value="RING"/>
    <property type="match status" value="1"/>
</dbReference>
<dbReference type="GO" id="GO:0008270">
    <property type="term" value="F:zinc ion binding"/>
    <property type="evidence" value="ECO:0007669"/>
    <property type="project" value="UniProtKB-KW"/>
</dbReference>
<dbReference type="SUPFAM" id="SSF57850">
    <property type="entry name" value="RING/U-box"/>
    <property type="match status" value="1"/>
</dbReference>
<keyword evidence="7" id="KW-1185">Reference proteome</keyword>
<dbReference type="InterPro" id="IPR018957">
    <property type="entry name" value="Znf_C3HC4_RING-type"/>
</dbReference>
<evidence type="ECO:0000256" key="3">
    <source>
        <dbReference type="ARBA" id="ARBA00022833"/>
    </source>
</evidence>
<dbReference type="GO" id="GO:0060255">
    <property type="term" value="P:regulation of macromolecule metabolic process"/>
    <property type="evidence" value="ECO:0007669"/>
    <property type="project" value="UniProtKB-ARBA"/>
</dbReference>
<evidence type="ECO:0000313" key="7">
    <source>
        <dbReference type="Proteomes" id="UP000494163"/>
    </source>
</evidence>
<dbReference type="Proteomes" id="UP000494163">
    <property type="component" value="Chromosome 3R"/>
</dbReference>
<dbReference type="InterPro" id="IPR013083">
    <property type="entry name" value="Znf_RING/FYVE/PHD"/>
</dbReference>
<dbReference type="OrthoDB" id="1630758at2759"/>
<dbReference type="EMBL" id="CP012526">
    <property type="protein sequence ID" value="ALC46934.1"/>
    <property type="molecule type" value="Genomic_DNA"/>
</dbReference>
<dbReference type="GO" id="GO:0005634">
    <property type="term" value="C:nucleus"/>
    <property type="evidence" value="ECO:0007669"/>
    <property type="project" value="UniProtKB-ARBA"/>
</dbReference>
<evidence type="ECO:0000313" key="6">
    <source>
        <dbReference type="EMBL" id="ALC46934.1"/>
    </source>
</evidence>
<keyword evidence="3" id="KW-0862">Zinc</keyword>
<proteinExistence type="predicted"/>
<organism evidence="6 7">
    <name type="scientific">Drosophila busckii</name>
    <name type="common">Fruit fly</name>
    <dbReference type="NCBI Taxonomy" id="30019"/>
    <lineage>
        <taxon>Eukaryota</taxon>
        <taxon>Metazoa</taxon>
        <taxon>Ecdysozoa</taxon>
        <taxon>Arthropoda</taxon>
        <taxon>Hexapoda</taxon>
        <taxon>Insecta</taxon>
        <taxon>Pterygota</taxon>
        <taxon>Neoptera</taxon>
        <taxon>Endopterygota</taxon>
        <taxon>Diptera</taxon>
        <taxon>Brachycera</taxon>
        <taxon>Muscomorpha</taxon>
        <taxon>Ephydroidea</taxon>
        <taxon>Drosophilidae</taxon>
        <taxon>Drosophila</taxon>
    </lineage>
</organism>
<dbReference type="PROSITE" id="PS00518">
    <property type="entry name" value="ZF_RING_1"/>
    <property type="match status" value="1"/>
</dbReference>
<evidence type="ECO:0000256" key="4">
    <source>
        <dbReference type="PROSITE-ProRule" id="PRU00175"/>
    </source>
</evidence>
<keyword evidence="2 4" id="KW-0863">Zinc-finger</keyword>
<sequence>MQPPTSSSPCIFCLEEQQQQPTRLPCRHSFCRLCLERYLQLSRDRRCPLCRRGFQLSADAAAVAVPDRTVLADEHVLDLDRDMLNDTLVLTLSEQEMRFFAELYDEATRSNRQRATSTDKRSLAGS</sequence>
<dbReference type="STRING" id="30019.A0A0M4EJ94"/>